<dbReference type="Proteomes" id="UP000288943">
    <property type="component" value="Chromosome"/>
</dbReference>
<gene>
    <name evidence="1" type="ORF">PC41400_17025</name>
</gene>
<evidence type="ECO:0000313" key="2">
    <source>
        <dbReference type="Proteomes" id="UP000288943"/>
    </source>
</evidence>
<name>A0A410WY69_9BACL</name>
<proteinExistence type="predicted"/>
<sequence>MLFYYGWLLEAKGRILLQKAANYFTKGIENHPDPNSAIEHKLN</sequence>
<dbReference type="EMBL" id="CP026520">
    <property type="protein sequence ID" value="QAV19283.1"/>
    <property type="molecule type" value="Genomic_DNA"/>
</dbReference>
<dbReference type="AlphaFoldDB" id="A0A410WY69"/>
<protein>
    <submittedName>
        <fullName evidence="1">Uncharacterized protein</fullName>
    </submittedName>
</protein>
<evidence type="ECO:0000313" key="1">
    <source>
        <dbReference type="EMBL" id="QAV19283.1"/>
    </source>
</evidence>
<accession>A0A410WY69</accession>
<dbReference type="KEGG" id="pchi:PC41400_17025"/>
<organism evidence="1 2">
    <name type="scientific">Paenibacillus chitinolyticus</name>
    <dbReference type="NCBI Taxonomy" id="79263"/>
    <lineage>
        <taxon>Bacteria</taxon>
        <taxon>Bacillati</taxon>
        <taxon>Bacillota</taxon>
        <taxon>Bacilli</taxon>
        <taxon>Bacillales</taxon>
        <taxon>Paenibacillaceae</taxon>
        <taxon>Paenibacillus</taxon>
    </lineage>
</organism>
<reference evidence="1 2" key="1">
    <citation type="submission" date="2018-01" db="EMBL/GenBank/DDBJ databases">
        <title>The whole genome sequencing and assembly of Paenibacillus chitinolyticus KCCM 41400 strain.</title>
        <authorList>
            <person name="Kim J.-Y."/>
            <person name="Park M.-K."/>
            <person name="Lee Y.-J."/>
            <person name="Yi H."/>
            <person name="Bahn Y.-S."/>
            <person name="Kim J.F."/>
            <person name="Lee D.-W."/>
        </authorList>
    </citation>
    <scope>NUCLEOTIDE SEQUENCE [LARGE SCALE GENOMIC DNA]</scope>
    <source>
        <strain evidence="1 2">KCCM 41400</strain>
    </source>
</reference>